<gene>
    <name evidence="1" type="ORF">HNR36_002946</name>
</gene>
<protein>
    <submittedName>
        <fullName evidence="1">Uncharacterized protein</fullName>
    </submittedName>
</protein>
<dbReference type="Proteomes" id="UP000557217">
    <property type="component" value="Unassembled WGS sequence"/>
</dbReference>
<dbReference type="AlphaFoldDB" id="A0A840PXC1"/>
<proteinExistence type="predicted"/>
<keyword evidence="2" id="KW-1185">Reference proteome</keyword>
<reference evidence="1 2" key="1">
    <citation type="submission" date="2020-08" db="EMBL/GenBank/DDBJ databases">
        <title>Genomic Encyclopedia of Type Strains, Phase IV (KMG-IV): sequencing the most valuable type-strain genomes for metagenomic binning, comparative biology and taxonomic classification.</title>
        <authorList>
            <person name="Goeker M."/>
        </authorList>
    </citation>
    <scope>NUCLEOTIDE SEQUENCE [LARGE SCALE GENOMIC DNA]</scope>
    <source>
        <strain evidence="1 2">DSM 10633</strain>
    </source>
</reference>
<dbReference type="RefSeq" id="WP_016838096.1">
    <property type="nucleotide sequence ID" value="NZ_AP018335.1"/>
</dbReference>
<dbReference type="EMBL" id="JACHGZ010000061">
    <property type="protein sequence ID" value="MBB5150520.1"/>
    <property type="molecule type" value="Genomic_DNA"/>
</dbReference>
<evidence type="ECO:0000313" key="1">
    <source>
        <dbReference type="EMBL" id="MBB5150520.1"/>
    </source>
</evidence>
<organism evidence="1 2">
    <name type="scientific">Ureibacillus thermosphaericus</name>
    <dbReference type="NCBI Taxonomy" id="51173"/>
    <lineage>
        <taxon>Bacteria</taxon>
        <taxon>Bacillati</taxon>
        <taxon>Bacillota</taxon>
        <taxon>Bacilli</taxon>
        <taxon>Bacillales</taxon>
        <taxon>Caryophanaceae</taxon>
        <taxon>Ureibacillus</taxon>
    </lineage>
</organism>
<comment type="caution">
    <text evidence="1">The sequence shown here is derived from an EMBL/GenBank/DDBJ whole genome shotgun (WGS) entry which is preliminary data.</text>
</comment>
<name>A0A840PXC1_URETH</name>
<evidence type="ECO:0000313" key="2">
    <source>
        <dbReference type="Proteomes" id="UP000557217"/>
    </source>
</evidence>
<accession>A0A840PXC1</accession>
<sequence>MNMVETLVNQSRNVMDLMKQLKKIASVKGKKRTELIEKFTANQHSFNVYTYASEEARQSQQVETLKVKLNEFSSQFDAARYEMDGEVNEEQVNLLYNEVLNAYNEMVIALGYEKEVIDIKKF</sequence>